<dbReference type="PRINTS" id="PR01805">
    <property type="entry name" value="VACJLIPOPROT"/>
</dbReference>
<accession>A0A3N2DYQ7</accession>
<evidence type="ECO:0000313" key="5">
    <source>
        <dbReference type="Proteomes" id="UP000275394"/>
    </source>
</evidence>
<feature type="signal peptide" evidence="3">
    <location>
        <begin position="1"/>
        <end position="24"/>
    </location>
</feature>
<comment type="caution">
    <text evidence="4">The sequence shown here is derived from an EMBL/GenBank/DDBJ whole genome shotgun (WGS) entry which is preliminary data.</text>
</comment>
<evidence type="ECO:0000256" key="3">
    <source>
        <dbReference type="SAM" id="SignalP"/>
    </source>
</evidence>
<evidence type="ECO:0000256" key="1">
    <source>
        <dbReference type="ARBA" id="ARBA00010634"/>
    </source>
</evidence>
<dbReference type="GO" id="GO:0016020">
    <property type="term" value="C:membrane"/>
    <property type="evidence" value="ECO:0007669"/>
    <property type="project" value="InterPro"/>
</dbReference>
<evidence type="ECO:0000313" key="4">
    <source>
        <dbReference type="EMBL" id="ROS04812.1"/>
    </source>
</evidence>
<keyword evidence="5" id="KW-1185">Reference proteome</keyword>
<sequence>MFSQGRAVLLTALFSLAYVIPAAADAVDAVDPWEGLNRKIFAFNDYGDRYLLRPVASGYHYITPDPIETGISNVFSNSYLVVTLMNDLFQLKFLELGRDGARFTINTTVGLLGFFDVASKIGLEHRREDFGQTLAYYGMPSGPYIVLPFLGSSTVRDGFSLIPDAQLAPVISSIDHIPTRNQVFAANLVSKRADVLAVEQLLTGDRYSFIRDAYLQRREWLINDGAVEDNFGDEDFDDFGEEIDF</sequence>
<dbReference type="Proteomes" id="UP000275394">
    <property type="component" value="Unassembled WGS sequence"/>
</dbReference>
<organism evidence="4 5">
    <name type="scientific">Sinobacterium caligoides</name>
    <dbReference type="NCBI Taxonomy" id="933926"/>
    <lineage>
        <taxon>Bacteria</taxon>
        <taxon>Pseudomonadati</taxon>
        <taxon>Pseudomonadota</taxon>
        <taxon>Gammaproteobacteria</taxon>
        <taxon>Cellvibrionales</taxon>
        <taxon>Spongiibacteraceae</taxon>
        <taxon>Sinobacterium</taxon>
    </lineage>
</organism>
<dbReference type="PANTHER" id="PTHR30035:SF3">
    <property type="entry name" value="INTERMEMBRANE PHOSPHOLIPID TRANSPORT SYSTEM LIPOPROTEIN MLAA"/>
    <property type="match status" value="1"/>
</dbReference>
<feature type="chain" id="PRO_5017926713" evidence="3">
    <location>
        <begin position="25"/>
        <end position="245"/>
    </location>
</feature>
<name>A0A3N2DYQ7_9GAMM</name>
<comment type="similarity">
    <text evidence="1">Belongs to the MlaA family.</text>
</comment>
<keyword evidence="2 3" id="KW-0732">Signal</keyword>
<dbReference type="PANTHER" id="PTHR30035">
    <property type="entry name" value="LIPOPROTEIN VACJ-RELATED"/>
    <property type="match status" value="1"/>
</dbReference>
<dbReference type="AlphaFoldDB" id="A0A3N2DYQ7"/>
<protein>
    <submittedName>
        <fullName evidence="4">Phospholipid-binding lipoprotein MlaA</fullName>
    </submittedName>
</protein>
<keyword evidence="4" id="KW-0449">Lipoprotein</keyword>
<dbReference type="EMBL" id="RKHR01000003">
    <property type="protein sequence ID" value="ROS04812.1"/>
    <property type="molecule type" value="Genomic_DNA"/>
</dbReference>
<dbReference type="InterPro" id="IPR007428">
    <property type="entry name" value="MlaA"/>
</dbReference>
<evidence type="ECO:0000256" key="2">
    <source>
        <dbReference type="ARBA" id="ARBA00022729"/>
    </source>
</evidence>
<dbReference type="Pfam" id="PF04333">
    <property type="entry name" value="MlaA"/>
    <property type="match status" value="1"/>
</dbReference>
<dbReference type="GO" id="GO:0120010">
    <property type="term" value="P:intermembrane phospholipid transfer"/>
    <property type="evidence" value="ECO:0007669"/>
    <property type="project" value="TreeGrafter"/>
</dbReference>
<reference evidence="4 5" key="1">
    <citation type="submission" date="2018-11" db="EMBL/GenBank/DDBJ databases">
        <title>Genomic Encyclopedia of Type Strains, Phase IV (KMG-IV): sequencing the most valuable type-strain genomes for metagenomic binning, comparative biology and taxonomic classification.</title>
        <authorList>
            <person name="Goeker M."/>
        </authorList>
    </citation>
    <scope>NUCLEOTIDE SEQUENCE [LARGE SCALE GENOMIC DNA]</scope>
    <source>
        <strain evidence="4 5">DSM 100316</strain>
    </source>
</reference>
<gene>
    <name evidence="4" type="ORF">EDC56_0325</name>
</gene>
<proteinExistence type="inferred from homology"/>